<proteinExistence type="predicted"/>
<comment type="caution">
    <text evidence="2">The sequence shown here is derived from an EMBL/GenBank/DDBJ whole genome shotgun (WGS) entry which is preliminary data.</text>
</comment>
<protein>
    <submittedName>
        <fullName evidence="2">Uncharacterized protein</fullName>
    </submittedName>
</protein>
<reference evidence="2" key="2">
    <citation type="submission" date="2023-01" db="EMBL/GenBank/DDBJ databases">
        <authorList>
            <person name="Petersen C."/>
        </authorList>
    </citation>
    <scope>NUCLEOTIDE SEQUENCE</scope>
    <source>
        <strain evidence="2">IBT 12815</strain>
    </source>
</reference>
<dbReference type="GeneID" id="81591284"/>
<dbReference type="EMBL" id="JAQJAE010000005">
    <property type="protein sequence ID" value="KAJ5593084.1"/>
    <property type="molecule type" value="Genomic_DNA"/>
</dbReference>
<dbReference type="AlphaFoldDB" id="A0AAD6GYC6"/>
<sequence length="82" mass="9623">MHWSLLDIQLFNGYPTIPLETDFIKALRNERREYIEIANDFLLSAKKMITLVKQLENNISNMETLNRQQSAILDNLQKGEKT</sequence>
<dbReference type="Proteomes" id="UP001213799">
    <property type="component" value="Unassembled WGS sequence"/>
</dbReference>
<keyword evidence="1" id="KW-0175">Coiled coil</keyword>
<evidence type="ECO:0000313" key="2">
    <source>
        <dbReference type="EMBL" id="KAJ5593084.1"/>
    </source>
</evidence>
<reference evidence="2" key="1">
    <citation type="journal article" date="2023" name="IMA Fungus">
        <title>Comparative genomic study of the Penicillium genus elucidates a diverse pangenome and 15 lateral gene transfer events.</title>
        <authorList>
            <person name="Petersen C."/>
            <person name="Sorensen T."/>
            <person name="Nielsen M.R."/>
            <person name="Sondergaard T.E."/>
            <person name="Sorensen J.L."/>
            <person name="Fitzpatrick D.A."/>
            <person name="Frisvad J.C."/>
            <person name="Nielsen K.L."/>
        </authorList>
    </citation>
    <scope>NUCLEOTIDE SEQUENCE</scope>
    <source>
        <strain evidence="2">IBT 12815</strain>
    </source>
</reference>
<feature type="coiled-coil region" evidence="1">
    <location>
        <begin position="45"/>
        <end position="72"/>
    </location>
</feature>
<evidence type="ECO:0000256" key="1">
    <source>
        <dbReference type="SAM" id="Coils"/>
    </source>
</evidence>
<keyword evidence="3" id="KW-1185">Reference proteome</keyword>
<dbReference type="RefSeq" id="XP_056749710.1">
    <property type="nucleotide sequence ID" value="XM_056901042.1"/>
</dbReference>
<evidence type="ECO:0000313" key="3">
    <source>
        <dbReference type="Proteomes" id="UP001213799"/>
    </source>
</evidence>
<accession>A0AAD6GYC6</accession>
<gene>
    <name evidence="2" type="ORF">N7537_009988</name>
</gene>
<organism evidence="2 3">
    <name type="scientific">Penicillium hordei</name>
    <dbReference type="NCBI Taxonomy" id="40994"/>
    <lineage>
        <taxon>Eukaryota</taxon>
        <taxon>Fungi</taxon>
        <taxon>Dikarya</taxon>
        <taxon>Ascomycota</taxon>
        <taxon>Pezizomycotina</taxon>
        <taxon>Eurotiomycetes</taxon>
        <taxon>Eurotiomycetidae</taxon>
        <taxon>Eurotiales</taxon>
        <taxon>Aspergillaceae</taxon>
        <taxon>Penicillium</taxon>
    </lineage>
</organism>
<name>A0AAD6GYC6_9EURO</name>